<dbReference type="Proteomes" id="UP000827976">
    <property type="component" value="Chromosome 2"/>
</dbReference>
<dbReference type="EC" id="2.7.11.1" evidence="1"/>
<evidence type="ECO:0000313" key="2">
    <source>
        <dbReference type="Proteomes" id="UP000827976"/>
    </source>
</evidence>
<reference evidence="2" key="1">
    <citation type="journal article" date="2022" name="Nat. Commun.">
        <title>Chromosome evolution and the genetic basis of agronomically important traits in greater yam.</title>
        <authorList>
            <person name="Bredeson J.V."/>
            <person name="Lyons J.B."/>
            <person name="Oniyinde I.O."/>
            <person name="Okereke N.R."/>
            <person name="Kolade O."/>
            <person name="Nnabue I."/>
            <person name="Nwadili C.O."/>
            <person name="Hribova E."/>
            <person name="Parker M."/>
            <person name="Nwogha J."/>
            <person name="Shu S."/>
            <person name="Carlson J."/>
            <person name="Kariba R."/>
            <person name="Muthemba S."/>
            <person name="Knop K."/>
            <person name="Barton G.J."/>
            <person name="Sherwood A.V."/>
            <person name="Lopez-Montes A."/>
            <person name="Asiedu R."/>
            <person name="Jamnadass R."/>
            <person name="Muchugi A."/>
            <person name="Goodstein D."/>
            <person name="Egesi C.N."/>
            <person name="Featherston J."/>
            <person name="Asfaw A."/>
            <person name="Simpson G.G."/>
            <person name="Dolezel J."/>
            <person name="Hendre P.S."/>
            <person name="Van Deynze A."/>
            <person name="Kumar P.L."/>
            <person name="Obidiegwu J.E."/>
            <person name="Bhattacharjee R."/>
            <person name="Rokhsar D.S."/>
        </authorList>
    </citation>
    <scope>NUCLEOTIDE SEQUENCE [LARGE SCALE GENOMIC DNA]</scope>
    <source>
        <strain evidence="2">cv. TDa95/00328</strain>
    </source>
</reference>
<sequence>MAWSLLRQSTVESLWTSPSRPWTACSISPQIGNLFSLTFLNIQDNQLSGAIPTQLGSLSSLNILNTSSNLINGLIPQTILNCHELTVLDLSNNLITGGIPQNLESLSKLQIMKLGHNIAQQRVSGLDLQGLGLQGSISPQIGNLSFLTFLNLQDNQLSGTIPSQLGSLLWVGLSHLSSLNILNISSNLINGFIPQTILNCHELTVLDLSNNLITGSIPQNLESLSKLQIMKLGQNRLNGVIPNSIGNISSLTFLDLGTNTLTGSIPNELGHLHKLQHLELSINNLIGTVPPSLYNVSSLVFFALASNNLHGEIPADVGFTLPNLILFHFCFNEFTGSLPPSLHNVTKIQSIRMSHNFLDGSVPPGLNMLSELTMYNIGYNRLLKFLAFDGNFFEGVIPDTVGNLSTSLSSLYMGENHIFGRIPKSIGQLTSLTLLNVSQNLISGAIPEEISKLSKLQKLLLSGNQIQGSIPAALGSLTKLINLDLSDNSLAGAIPSTFFNYQSLQSLDLSNNKLNGSIPTEIFSIASLSSLLNLSSNLLSGPLPEEIGGLENVVAIDFSDNFLQVLSMSNNSFTGLIPEQISNLKGLQSLDLSSNKLSGTIPSDLGQLQGLQFLNLSFNDLQGVIPNEGIFKNVSRIHLQGNSKLCSSSSPSWCQQQSTKHGKKISTSHLIMILVAICVAVFVLVIVAWIVFIRTTRRKNPARVSTNSNLNTNILSGLHPLISYEELLRSTENFSTSNLIGTGSFGSVFKGVLSDGMTIAIKVLNLSTHGAARSFLAECKALKNAKHRNLVKLITSCSSIDFENRDFIALVYEFMSGGSLEDLIHGARELSILDRLNIAMDVASAVDYLHNDCQPPVVHCDLKPCNVLLDENMNAKVGDFGLAKLMVDQEPSSSTNWIKGSIGYIPPEYGYGGRASTRGDVYSYGVMLLELITGKRPTNEVFQQGLSLEKWVRMAFPRRIMEVIDPKLVATYELTTNGGLMISSEKQEGCMISMVGVGLACATDTPETRIGMRDVIHQLNAIKDTLIHEALEYIRKNTRI</sequence>
<comment type="caution">
    <text evidence="1">The sequence shown here is derived from an EMBL/GenBank/DDBJ whole genome shotgun (WGS) entry which is preliminary data.</text>
</comment>
<keyword evidence="1" id="KW-0418">Kinase</keyword>
<proteinExistence type="predicted"/>
<accession>A0ACB7WS35</accession>
<keyword evidence="1" id="KW-0808">Transferase</keyword>
<name>A0ACB7WS35_DIOAL</name>
<keyword evidence="1" id="KW-0723">Serine/threonine-protein kinase</keyword>
<organism evidence="1 2">
    <name type="scientific">Dioscorea alata</name>
    <name type="common">Purple yam</name>
    <dbReference type="NCBI Taxonomy" id="55571"/>
    <lineage>
        <taxon>Eukaryota</taxon>
        <taxon>Viridiplantae</taxon>
        <taxon>Streptophyta</taxon>
        <taxon>Embryophyta</taxon>
        <taxon>Tracheophyta</taxon>
        <taxon>Spermatophyta</taxon>
        <taxon>Magnoliopsida</taxon>
        <taxon>Liliopsida</taxon>
        <taxon>Dioscoreales</taxon>
        <taxon>Dioscoreaceae</taxon>
        <taxon>Dioscorea</taxon>
    </lineage>
</organism>
<dbReference type="EMBL" id="CM037012">
    <property type="protein sequence ID" value="KAH7691137.1"/>
    <property type="molecule type" value="Genomic_DNA"/>
</dbReference>
<gene>
    <name evidence="1" type="ORF">IHE45_02G096600</name>
</gene>
<protein>
    <submittedName>
        <fullName evidence="1">Non-specific serine/threonine protein kinase protein</fullName>
        <ecNumber evidence="1">2.7.11.1</ecNumber>
    </submittedName>
</protein>
<keyword evidence="2" id="KW-1185">Reference proteome</keyword>
<evidence type="ECO:0000313" key="1">
    <source>
        <dbReference type="EMBL" id="KAH7691137.1"/>
    </source>
</evidence>